<evidence type="ECO:0000313" key="1">
    <source>
        <dbReference type="EMBL" id="AWP05450.1"/>
    </source>
</evidence>
<accession>A0A2U9BP03</accession>
<dbReference type="AlphaFoldDB" id="A0A2U9BP03"/>
<dbReference type="EMBL" id="CP026250">
    <property type="protein sequence ID" value="AWP05450.1"/>
    <property type="molecule type" value="Genomic_DNA"/>
</dbReference>
<name>A0A2U9BP03_SCOMX</name>
<proteinExistence type="predicted"/>
<protein>
    <submittedName>
        <fullName evidence="1">Uncharacterized protein</fullName>
    </submittedName>
</protein>
<reference evidence="1 2" key="1">
    <citation type="submission" date="2017-12" db="EMBL/GenBank/DDBJ databases">
        <title>Integrating genomic resources of turbot (Scophthalmus maximus) in depth evaluation of genetic and physical mapping variation across individuals.</title>
        <authorList>
            <person name="Martinez P."/>
        </authorList>
    </citation>
    <scope>NUCLEOTIDE SEQUENCE [LARGE SCALE GENOMIC DNA]</scope>
</reference>
<evidence type="ECO:0000313" key="2">
    <source>
        <dbReference type="Proteomes" id="UP000246464"/>
    </source>
</evidence>
<keyword evidence="2" id="KW-1185">Reference proteome</keyword>
<gene>
    <name evidence="1" type="ORF">SMAX5B_011408</name>
</gene>
<sequence>MAINNFVIIAEGVLLGRHRRQECEVAQCSSLLVCWALGRERSRSLAPQQGMAAPSCVRR</sequence>
<dbReference type="Proteomes" id="UP000246464">
    <property type="component" value="Chromosome 8"/>
</dbReference>
<organism evidence="1 2">
    <name type="scientific">Scophthalmus maximus</name>
    <name type="common">Turbot</name>
    <name type="synonym">Psetta maxima</name>
    <dbReference type="NCBI Taxonomy" id="52904"/>
    <lineage>
        <taxon>Eukaryota</taxon>
        <taxon>Metazoa</taxon>
        <taxon>Chordata</taxon>
        <taxon>Craniata</taxon>
        <taxon>Vertebrata</taxon>
        <taxon>Euteleostomi</taxon>
        <taxon>Actinopterygii</taxon>
        <taxon>Neopterygii</taxon>
        <taxon>Teleostei</taxon>
        <taxon>Neoteleostei</taxon>
        <taxon>Acanthomorphata</taxon>
        <taxon>Carangaria</taxon>
        <taxon>Pleuronectiformes</taxon>
        <taxon>Pleuronectoidei</taxon>
        <taxon>Scophthalmidae</taxon>
        <taxon>Scophthalmus</taxon>
    </lineage>
</organism>